<dbReference type="InterPro" id="IPR050763">
    <property type="entry name" value="ABC_transporter_ATP-binding"/>
</dbReference>
<dbReference type="GO" id="GO:0005524">
    <property type="term" value="F:ATP binding"/>
    <property type="evidence" value="ECO:0007669"/>
    <property type="project" value="UniProtKB-KW"/>
</dbReference>
<dbReference type="RefSeq" id="WP_193806181.1">
    <property type="nucleotide sequence ID" value="NZ_CP087714.1"/>
</dbReference>
<accession>A0ABZ3H4P4</accession>
<dbReference type="Proteomes" id="UP001492541">
    <property type="component" value="Chromosome"/>
</dbReference>
<organism evidence="6 7">
    <name type="scientific">Geoglobus acetivorans</name>
    <dbReference type="NCBI Taxonomy" id="565033"/>
    <lineage>
        <taxon>Archaea</taxon>
        <taxon>Methanobacteriati</taxon>
        <taxon>Methanobacteriota</taxon>
        <taxon>Archaeoglobi</taxon>
        <taxon>Archaeoglobales</taxon>
        <taxon>Archaeoglobaceae</taxon>
        <taxon>Geoglobus</taxon>
    </lineage>
</organism>
<dbReference type="PROSITE" id="PS50893">
    <property type="entry name" value="ABC_TRANSPORTER_2"/>
    <property type="match status" value="1"/>
</dbReference>
<evidence type="ECO:0000256" key="4">
    <source>
        <dbReference type="ARBA" id="ARBA00022840"/>
    </source>
</evidence>
<dbReference type="PANTHER" id="PTHR42711:SF5">
    <property type="entry name" value="ABC TRANSPORTER ATP-BINDING PROTEIN NATA"/>
    <property type="match status" value="1"/>
</dbReference>
<dbReference type="InterPro" id="IPR003439">
    <property type="entry name" value="ABC_transporter-like_ATP-bd"/>
</dbReference>
<gene>
    <name evidence="6" type="ORF">LPQ35_02575</name>
</gene>
<keyword evidence="3" id="KW-0547">Nucleotide-binding</keyword>
<protein>
    <submittedName>
        <fullName evidence="6">ABC transporter ATP-binding protein</fullName>
    </submittedName>
</protein>
<dbReference type="GeneID" id="90448534"/>
<evidence type="ECO:0000256" key="1">
    <source>
        <dbReference type="ARBA" id="ARBA00005417"/>
    </source>
</evidence>
<comment type="similarity">
    <text evidence="1">Belongs to the ABC transporter superfamily.</text>
</comment>
<evidence type="ECO:0000313" key="6">
    <source>
        <dbReference type="EMBL" id="XAT64269.1"/>
    </source>
</evidence>
<evidence type="ECO:0000313" key="7">
    <source>
        <dbReference type="Proteomes" id="UP001492541"/>
    </source>
</evidence>
<evidence type="ECO:0000259" key="5">
    <source>
        <dbReference type="PROSITE" id="PS50893"/>
    </source>
</evidence>
<dbReference type="InterPro" id="IPR027417">
    <property type="entry name" value="P-loop_NTPase"/>
</dbReference>
<dbReference type="EMBL" id="CP087714">
    <property type="protein sequence ID" value="XAT64269.1"/>
    <property type="molecule type" value="Genomic_DNA"/>
</dbReference>
<evidence type="ECO:0000256" key="2">
    <source>
        <dbReference type="ARBA" id="ARBA00022448"/>
    </source>
</evidence>
<reference evidence="6 7" key="1">
    <citation type="submission" date="2021-11" db="EMBL/GenBank/DDBJ databases">
        <title>Whole genome of Geoglobus acetivorans.</title>
        <authorList>
            <person name="Liu D."/>
        </authorList>
    </citation>
    <scope>NUCLEOTIDE SEQUENCE [LARGE SCALE GENOMIC DNA]</scope>
    <source>
        <strain evidence="6 7">SBH6</strain>
    </source>
</reference>
<evidence type="ECO:0000256" key="3">
    <source>
        <dbReference type="ARBA" id="ARBA00022741"/>
    </source>
</evidence>
<name>A0ABZ3H4P4_GEOAI</name>
<dbReference type="PANTHER" id="PTHR42711">
    <property type="entry name" value="ABC TRANSPORTER ATP-BINDING PROTEIN"/>
    <property type="match status" value="1"/>
</dbReference>
<dbReference type="InterPro" id="IPR003593">
    <property type="entry name" value="AAA+_ATPase"/>
</dbReference>
<dbReference type="CDD" id="cd03230">
    <property type="entry name" value="ABC_DR_subfamily_A"/>
    <property type="match status" value="1"/>
</dbReference>
<dbReference type="SUPFAM" id="SSF52540">
    <property type="entry name" value="P-loop containing nucleoside triphosphate hydrolases"/>
    <property type="match status" value="1"/>
</dbReference>
<proteinExistence type="inferred from homology"/>
<feature type="domain" description="ABC transporter" evidence="5">
    <location>
        <begin position="2"/>
        <end position="219"/>
    </location>
</feature>
<keyword evidence="2" id="KW-0813">Transport</keyword>
<dbReference type="SMART" id="SM00382">
    <property type="entry name" value="AAA"/>
    <property type="match status" value="1"/>
</dbReference>
<keyword evidence="4 6" id="KW-0067">ATP-binding</keyword>
<keyword evidence="7" id="KW-1185">Reference proteome</keyword>
<dbReference type="Pfam" id="PF00005">
    <property type="entry name" value="ABC_tran"/>
    <property type="match status" value="1"/>
</dbReference>
<sequence length="219" mass="24961">MIELKNVEKSFGRVKVLKGVSFSVSENERVALLGPNGSGKTTIVRIITGQIRPTRGTVVVCGRDRIDESVKSRMGVVSHNTFLYDDLTAYENLQFFAGIYGVDDSRIRELLEQFGLWRRRHDLVRNYSRGMKQRLSIARALLNEPDILILDEPTTGLDVEGRERLFEAVKDYKSTLLFTTHNLGEAEELCERVVMLRDGEIAYDGEIGDVEETYRRVML</sequence>
<dbReference type="Gene3D" id="3.40.50.300">
    <property type="entry name" value="P-loop containing nucleotide triphosphate hydrolases"/>
    <property type="match status" value="1"/>
</dbReference>